<dbReference type="Proteomes" id="UP000752171">
    <property type="component" value="Unassembled WGS sequence"/>
</dbReference>
<evidence type="ECO:0000313" key="1">
    <source>
        <dbReference type="EMBL" id="KAG9283379.1"/>
    </source>
</evidence>
<evidence type="ECO:0000313" key="2">
    <source>
        <dbReference type="Proteomes" id="UP000752171"/>
    </source>
</evidence>
<comment type="caution">
    <text evidence="1">The sequence shown here is derived from an EMBL/GenBank/DDBJ whole genome shotgun (WGS) entry which is preliminary data.</text>
</comment>
<organism evidence="1 2">
    <name type="scientific">Astyanax mexicanus</name>
    <name type="common">Blind cave fish</name>
    <name type="synonym">Astyanax fasciatus mexicanus</name>
    <dbReference type="NCBI Taxonomy" id="7994"/>
    <lineage>
        <taxon>Eukaryota</taxon>
        <taxon>Metazoa</taxon>
        <taxon>Chordata</taxon>
        <taxon>Craniata</taxon>
        <taxon>Vertebrata</taxon>
        <taxon>Euteleostomi</taxon>
        <taxon>Actinopterygii</taxon>
        <taxon>Neopterygii</taxon>
        <taxon>Teleostei</taxon>
        <taxon>Ostariophysi</taxon>
        <taxon>Characiformes</taxon>
        <taxon>Characoidei</taxon>
        <taxon>Acestrorhamphidae</taxon>
        <taxon>Acestrorhamphinae</taxon>
        <taxon>Astyanax</taxon>
    </lineage>
</organism>
<reference evidence="1 2" key="1">
    <citation type="submission" date="2021-07" db="EMBL/GenBank/DDBJ databases">
        <authorList>
            <person name="Imarazene B."/>
            <person name="Zahm M."/>
            <person name="Klopp C."/>
            <person name="Cabau C."/>
            <person name="Beille S."/>
            <person name="Jouanno E."/>
            <person name="Castinel A."/>
            <person name="Lluch J."/>
            <person name="Gil L."/>
            <person name="Kuchtly C."/>
            <person name="Lopez Roques C."/>
            <person name="Donnadieu C."/>
            <person name="Parrinello H."/>
            <person name="Journot L."/>
            <person name="Du K."/>
            <person name="Schartl M."/>
            <person name="Retaux S."/>
            <person name="Guiguen Y."/>
        </authorList>
    </citation>
    <scope>NUCLEOTIDE SEQUENCE [LARGE SCALE GENOMIC DNA]</scope>
    <source>
        <strain evidence="1">Pach_M1</strain>
        <tissue evidence="1">Testis</tissue>
    </source>
</reference>
<dbReference type="EMBL" id="JAICCE010000001">
    <property type="protein sequence ID" value="KAG9283379.1"/>
    <property type="molecule type" value="Genomic_DNA"/>
</dbReference>
<dbReference type="AlphaFoldDB" id="A0A8T2MH65"/>
<name>A0A8T2MH65_ASTMX</name>
<gene>
    <name evidence="1" type="ORF">AMEX_G2138</name>
</gene>
<accession>A0A8T2MH65</accession>
<proteinExistence type="predicted"/>
<protein>
    <submittedName>
        <fullName evidence="1">Uncharacterized protein</fullName>
    </submittedName>
</protein>
<sequence>MFLWQHPETSPRLKNLLKPKMTPFTDENTSALIGKLRSVLQLGNDSEDLDLLFDVLLPEVTIRIISAHVYVFCNK</sequence>